<dbReference type="InterPro" id="IPR002577">
    <property type="entry name" value="HTH_HxlR"/>
</dbReference>
<evidence type="ECO:0000256" key="1">
    <source>
        <dbReference type="ARBA" id="ARBA00023015"/>
    </source>
</evidence>
<dbReference type="GO" id="GO:0003677">
    <property type="term" value="F:DNA binding"/>
    <property type="evidence" value="ECO:0007669"/>
    <property type="project" value="UniProtKB-KW"/>
</dbReference>
<evidence type="ECO:0000256" key="3">
    <source>
        <dbReference type="ARBA" id="ARBA00023163"/>
    </source>
</evidence>
<dbReference type="Proteomes" id="UP000522864">
    <property type="component" value="Unassembled WGS sequence"/>
</dbReference>
<organism evidence="5 6">
    <name type="scientific">Pseudomonas gingeri</name>
    <dbReference type="NCBI Taxonomy" id="117681"/>
    <lineage>
        <taxon>Bacteria</taxon>
        <taxon>Pseudomonadati</taxon>
        <taxon>Pseudomonadota</taxon>
        <taxon>Gammaproteobacteria</taxon>
        <taxon>Pseudomonadales</taxon>
        <taxon>Pseudomonadaceae</taxon>
        <taxon>Pseudomonas</taxon>
    </lineage>
</organism>
<dbReference type="Gene3D" id="1.10.10.10">
    <property type="entry name" value="Winged helix-like DNA-binding domain superfamily/Winged helix DNA-binding domain"/>
    <property type="match status" value="1"/>
</dbReference>
<reference evidence="5 6" key="1">
    <citation type="submission" date="2020-04" db="EMBL/GenBank/DDBJ databases">
        <title>Molecular characterization of pseudomonads from Agaricus bisporus reveal novel blotch 2 pathogens in Western Europe.</title>
        <authorList>
            <person name="Taparia T."/>
            <person name="Krijger M."/>
            <person name="Haynes E."/>
            <person name="Elpinstone J.G."/>
            <person name="Noble R."/>
            <person name="Van Der Wolf J."/>
        </authorList>
    </citation>
    <scope>NUCLEOTIDE SEQUENCE [LARGE SCALE GENOMIC DNA]</scope>
    <source>
        <strain evidence="5 6">G9001</strain>
    </source>
</reference>
<dbReference type="SUPFAM" id="SSF46785">
    <property type="entry name" value="Winged helix' DNA-binding domain"/>
    <property type="match status" value="1"/>
</dbReference>
<dbReference type="PANTHER" id="PTHR33204:SF17">
    <property type="entry name" value="TRANSCRIPTIONAL REGULATORY PROTEIN"/>
    <property type="match status" value="1"/>
</dbReference>
<dbReference type="InterPro" id="IPR036390">
    <property type="entry name" value="WH_DNA-bd_sf"/>
</dbReference>
<gene>
    <name evidence="5" type="ORF">HX830_25560</name>
</gene>
<proteinExistence type="predicted"/>
<sequence>MKRTSLAHLHCPVARSLEQVGQWWNILILRDAFYGLSRFDQFQESLGIAPSILTRRLNDLVENGLLERRAYNDAPPRFDYLLTARGRDFRPVLLTLMDWGNQHLSPEGPTTQLVDSASGELVELALIDRRSGQTISRRHKVVAGPAADEPMRRRFEKRRQLAALQNPDIAPPLSANR</sequence>
<keyword evidence="2" id="KW-0238">DNA-binding</keyword>
<name>A0A7Y7WV30_9PSED</name>
<dbReference type="PROSITE" id="PS51118">
    <property type="entry name" value="HTH_HXLR"/>
    <property type="match status" value="1"/>
</dbReference>
<comment type="caution">
    <text evidence="5">The sequence shown here is derived from an EMBL/GenBank/DDBJ whole genome shotgun (WGS) entry which is preliminary data.</text>
</comment>
<keyword evidence="3" id="KW-0804">Transcription</keyword>
<evidence type="ECO:0000313" key="6">
    <source>
        <dbReference type="Proteomes" id="UP000522864"/>
    </source>
</evidence>
<accession>A0A7Y7WV30</accession>
<evidence type="ECO:0000256" key="2">
    <source>
        <dbReference type="ARBA" id="ARBA00023125"/>
    </source>
</evidence>
<dbReference type="RefSeq" id="WP_177103390.1">
    <property type="nucleotide sequence ID" value="NZ_JACAQA010000027.1"/>
</dbReference>
<feature type="domain" description="HTH hxlR-type" evidence="4">
    <location>
        <begin position="11"/>
        <end position="108"/>
    </location>
</feature>
<evidence type="ECO:0000259" key="4">
    <source>
        <dbReference type="PROSITE" id="PS51118"/>
    </source>
</evidence>
<dbReference type="Pfam" id="PF01638">
    <property type="entry name" value="HxlR"/>
    <property type="match status" value="1"/>
</dbReference>
<dbReference type="InterPro" id="IPR036388">
    <property type="entry name" value="WH-like_DNA-bd_sf"/>
</dbReference>
<dbReference type="PANTHER" id="PTHR33204">
    <property type="entry name" value="TRANSCRIPTIONAL REGULATOR, MARR FAMILY"/>
    <property type="match status" value="1"/>
</dbReference>
<evidence type="ECO:0000313" key="5">
    <source>
        <dbReference type="EMBL" id="NWB88244.1"/>
    </source>
</evidence>
<dbReference type="AlphaFoldDB" id="A0A7Y7WV30"/>
<dbReference type="EMBL" id="JACAQA010000027">
    <property type="protein sequence ID" value="NWB88244.1"/>
    <property type="molecule type" value="Genomic_DNA"/>
</dbReference>
<protein>
    <submittedName>
        <fullName evidence="5">Helix-turn-helix transcriptional regulator</fullName>
    </submittedName>
</protein>
<keyword evidence="1" id="KW-0805">Transcription regulation</keyword>